<keyword evidence="6" id="KW-0597">Phosphoprotein</keyword>
<evidence type="ECO:0000313" key="19">
    <source>
        <dbReference type="Proteomes" id="UP001230156"/>
    </source>
</evidence>
<comment type="caution">
    <text evidence="18">The sequence shown here is derived from an EMBL/GenBank/DDBJ whole genome shotgun (WGS) entry which is preliminary data.</text>
</comment>
<evidence type="ECO:0000256" key="14">
    <source>
        <dbReference type="ARBA" id="ARBA00023136"/>
    </source>
</evidence>
<keyword evidence="19" id="KW-1185">Reference proteome</keyword>
<dbReference type="EC" id="2.7.13.3" evidence="3"/>
<dbReference type="InterPro" id="IPR003661">
    <property type="entry name" value="HisK_dim/P_dom"/>
</dbReference>
<dbReference type="Gene3D" id="3.30.565.10">
    <property type="entry name" value="Histidine kinase-like ATPase, C-terminal domain"/>
    <property type="match status" value="1"/>
</dbReference>
<dbReference type="SUPFAM" id="SSF47384">
    <property type="entry name" value="Homodimeric domain of signal transducing histidine kinase"/>
    <property type="match status" value="1"/>
</dbReference>
<name>A0ABU0YMZ3_9PROT</name>
<dbReference type="PRINTS" id="PR00344">
    <property type="entry name" value="BCTRLSENSOR"/>
</dbReference>
<evidence type="ECO:0000259" key="16">
    <source>
        <dbReference type="PROSITE" id="PS50109"/>
    </source>
</evidence>
<protein>
    <recommendedName>
        <fullName evidence="3">histidine kinase</fullName>
        <ecNumber evidence="3">2.7.13.3</ecNumber>
    </recommendedName>
</protein>
<dbReference type="InterPro" id="IPR005467">
    <property type="entry name" value="His_kinase_dom"/>
</dbReference>
<evidence type="ECO:0000256" key="3">
    <source>
        <dbReference type="ARBA" id="ARBA00012438"/>
    </source>
</evidence>
<dbReference type="PANTHER" id="PTHR44936:SF5">
    <property type="entry name" value="SENSOR HISTIDINE KINASE ENVZ"/>
    <property type="match status" value="1"/>
</dbReference>
<evidence type="ECO:0000256" key="8">
    <source>
        <dbReference type="ARBA" id="ARBA00022692"/>
    </source>
</evidence>
<keyword evidence="8 15" id="KW-0812">Transmembrane</keyword>
<dbReference type="InterPro" id="IPR004358">
    <property type="entry name" value="Sig_transdc_His_kin-like_C"/>
</dbReference>
<feature type="transmembrane region" description="Helical" evidence="15">
    <location>
        <begin position="160"/>
        <end position="178"/>
    </location>
</feature>
<keyword evidence="11 18" id="KW-0067">ATP-binding</keyword>
<keyword evidence="12 15" id="KW-1133">Transmembrane helix</keyword>
<dbReference type="SUPFAM" id="SSF55874">
    <property type="entry name" value="ATPase domain of HSP90 chaperone/DNA topoisomerase II/histidine kinase"/>
    <property type="match status" value="1"/>
</dbReference>
<comment type="subcellular location">
    <subcellularLocation>
        <location evidence="2">Cell inner membrane</location>
        <topology evidence="2">Multi-pass membrane protein</topology>
    </subcellularLocation>
</comment>
<dbReference type="InterPro" id="IPR003660">
    <property type="entry name" value="HAMP_dom"/>
</dbReference>
<evidence type="ECO:0000313" key="18">
    <source>
        <dbReference type="EMBL" id="MDQ7249077.1"/>
    </source>
</evidence>
<dbReference type="RefSeq" id="WP_379956688.1">
    <property type="nucleotide sequence ID" value="NZ_JAUYVI010000005.1"/>
</dbReference>
<evidence type="ECO:0000256" key="1">
    <source>
        <dbReference type="ARBA" id="ARBA00000085"/>
    </source>
</evidence>
<feature type="domain" description="HAMP" evidence="17">
    <location>
        <begin position="179"/>
        <end position="231"/>
    </location>
</feature>
<sequence length="439" mass="47818">MRDSIALRVTLAVFGALVLTQLVGYLLFTGERLRLLPLMNTDRIEAIVQQAVGRVLAAAPERRAAAAAALGNRQIQGMLSSVFAPSGEIVDPPPLHGFRRKMLAESGGRFDMLLIEMPLPPAGFGPPRQAKLWLRLPDRNWLVLTVPGDLLRQPDLLRMALWWGLSLLGAVPLSLFVARRLTAPIRRFSGAAERLGLDISASPLLETGPAELRAAAAAINGMQDRIKRFVDDRTEMLAAISHDLRTPISRLRLRVENLAPGSGRRSMIDDLQHMDRMIAATLDFARDANSGEAPCRIDLVSLVETECETLADLGRDIAYRGPSHLAFTCRPLALGRAVRNILENATAYGGRTTVTVTDRTDRAEIEVADCGPGIPEAEQSRVFEPFYRLDPARSGEQPGTGLGLAIARNILRGHGGDITLRNRETGGLLVVLWLPRAAA</sequence>
<evidence type="ECO:0000256" key="15">
    <source>
        <dbReference type="SAM" id="Phobius"/>
    </source>
</evidence>
<keyword evidence="9" id="KW-0547">Nucleotide-binding</keyword>
<accession>A0ABU0YMZ3</accession>
<feature type="transmembrane region" description="Helical" evidence="15">
    <location>
        <begin position="7"/>
        <end position="28"/>
    </location>
</feature>
<dbReference type="GO" id="GO:0005524">
    <property type="term" value="F:ATP binding"/>
    <property type="evidence" value="ECO:0007669"/>
    <property type="project" value="UniProtKB-KW"/>
</dbReference>
<dbReference type="Proteomes" id="UP001230156">
    <property type="component" value="Unassembled WGS sequence"/>
</dbReference>
<keyword evidence="13" id="KW-0902">Two-component regulatory system</keyword>
<evidence type="ECO:0000256" key="9">
    <source>
        <dbReference type="ARBA" id="ARBA00022741"/>
    </source>
</evidence>
<dbReference type="Pfam" id="PF02518">
    <property type="entry name" value="HATPase_c"/>
    <property type="match status" value="1"/>
</dbReference>
<evidence type="ECO:0000256" key="10">
    <source>
        <dbReference type="ARBA" id="ARBA00022777"/>
    </source>
</evidence>
<dbReference type="InterPro" id="IPR036890">
    <property type="entry name" value="HATPase_C_sf"/>
</dbReference>
<evidence type="ECO:0000256" key="13">
    <source>
        <dbReference type="ARBA" id="ARBA00023012"/>
    </source>
</evidence>
<evidence type="ECO:0000256" key="12">
    <source>
        <dbReference type="ARBA" id="ARBA00022989"/>
    </source>
</evidence>
<dbReference type="PANTHER" id="PTHR44936">
    <property type="entry name" value="SENSOR PROTEIN CREC"/>
    <property type="match status" value="1"/>
</dbReference>
<comment type="catalytic activity">
    <reaction evidence="1">
        <text>ATP + protein L-histidine = ADP + protein N-phospho-L-histidine.</text>
        <dbReference type="EC" id="2.7.13.3"/>
    </reaction>
</comment>
<dbReference type="Pfam" id="PF00672">
    <property type="entry name" value="HAMP"/>
    <property type="match status" value="1"/>
</dbReference>
<feature type="domain" description="Histidine kinase" evidence="16">
    <location>
        <begin position="239"/>
        <end position="438"/>
    </location>
</feature>
<keyword evidence="4" id="KW-1003">Cell membrane</keyword>
<gene>
    <name evidence="18" type="ORF">Q8A70_15425</name>
</gene>
<evidence type="ECO:0000256" key="2">
    <source>
        <dbReference type="ARBA" id="ARBA00004429"/>
    </source>
</evidence>
<dbReference type="PROSITE" id="PS50885">
    <property type="entry name" value="HAMP"/>
    <property type="match status" value="1"/>
</dbReference>
<dbReference type="PROSITE" id="PS50109">
    <property type="entry name" value="HIS_KIN"/>
    <property type="match status" value="1"/>
</dbReference>
<keyword evidence="14 15" id="KW-0472">Membrane</keyword>
<keyword evidence="5" id="KW-0997">Cell inner membrane</keyword>
<evidence type="ECO:0000256" key="11">
    <source>
        <dbReference type="ARBA" id="ARBA00022840"/>
    </source>
</evidence>
<dbReference type="EMBL" id="JAUYVI010000005">
    <property type="protein sequence ID" value="MDQ7249077.1"/>
    <property type="molecule type" value="Genomic_DNA"/>
</dbReference>
<keyword evidence="10" id="KW-0418">Kinase</keyword>
<proteinExistence type="predicted"/>
<dbReference type="InterPro" id="IPR050980">
    <property type="entry name" value="2C_sensor_his_kinase"/>
</dbReference>
<dbReference type="InterPro" id="IPR036097">
    <property type="entry name" value="HisK_dim/P_sf"/>
</dbReference>
<evidence type="ECO:0000256" key="7">
    <source>
        <dbReference type="ARBA" id="ARBA00022679"/>
    </source>
</evidence>
<dbReference type="Gene3D" id="1.10.287.130">
    <property type="match status" value="1"/>
</dbReference>
<dbReference type="CDD" id="cd00082">
    <property type="entry name" value="HisKA"/>
    <property type="match status" value="1"/>
</dbReference>
<dbReference type="InterPro" id="IPR003594">
    <property type="entry name" value="HATPase_dom"/>
</dbReference>
<dbReference type="SMART" id="SM00388">
    <property type="entry name" value="HisKA"/>
    <property type="match status" value="1"/>
</dbReference>
<evidence type="ECO:0000256" key="4">
    <source>
        <dbReference type="ARBA" id="ARBA00022475"/>
    </source>
</evidence>
<dbReference type="SMART" id="SM00304">
    <property type="entry name" value="HAMP"/>
    <property type="match status" value="1"/>
</dbReference>
<dbReference type="Pfam" id="PF00512">
    <property type="entry name" value="HisKA"/>
    <property type="match status" value="1"/>
</dbReference>
<organism evidence="18 19">
    <name type="scientific">Dongia sedimenti</name>
    <dbReference type="NCBI Taxonomy" id="3064282"/>
    <lineage>
        <taxon>Bacteria</taxon>
        <taxon>Pseudomonadati</taxon>
        <taxon>Pseudomonadota</taxon>
        <taxon>Alphaproteobacteria</taxon>
        <taxon>Rhodospirillales</taxon>
        <taxon>Dongiaceae</taxon>
        <taxon>Dongia</taxon>
    </lineage>
</organism>
<evidence type="ECO:0000256" key="5">
    <source>
        <dbReference type="ARBA" id="ARBA00022519"/>
    </source>
</evidence>
<reference evidence="19" key="1">
    <citation type="submission" date="2023-08" db="EMBL/GenBank/DDBJ databases">
        <title>Rhodospirillaceae gen. nov., a novel taxon isolated from the Yangtze River Yuezi River estuary sludge.</title>
        <authorList>
            <person name="Ruan L."/>
        </authorList>
    </citation>
    <scope>NUCLEOTIDE SEQUENCE [LARGE SCALE GENOMIC DNA]</scope>
    <source>
        <strain evidence="19">R-7</strain>
    </source>
</reference>
<evidence type="ECO:0000256" key="6">
    <source>
        <dbReference type="ARBA" id="ARBA00022553"/>
    </source>
</evidence>
<dbReference type="SMART" id="SM00387">
    <property type="entry name" value="HATPase_c"/>
    <property type="match status" value="1"/>
</dbReference>
<keyword evidence="7" id="KW-0808">Transferase</keyword>
<evidence type="ECO:0000259" key="17">
    <source>
        <dbReference type="PROSITE" id="PS50885"/>
    </source>
</evidence>